<feature type="compositionally biased region" description="Basic and acidic residues" evidence="1">
    <location>
        <begin position="211"/>
        <end position="247"/>
    </location>
</feature>
<evidence type="ECO:0000313" key="3">
    <source>
        <dbReference type="Proteomes" id="UP000050794"/>
    </source>
</evidence>
<organism evidence="3 4">
    <name type="scientific">Toxocara canis</name>
    <name type="common">Canine roundworm</name>
    <dbReference type="NCBI Taxonomy" id="6265"/>
    <lineage>
        <taxon>Eukaryota</taxon>
        <taxon>Metazoa</taxon>
        <taxon>Ecdysozoa</taxon>
        <taxon>Nematoda</taxon>
        <taxon>Chromadorea</taxon>
        <taxon>Rhabditida</taxon>
        <taxon>Spirurina</taxon>
        <taxon>Ascaridomorpha</taxon>
        <taxon>Ascaridoidea</taxon>
        <taxon>Toxocaridae</taxon>
        <taxon>Toxocara</taxon>
    </lineage>
</organism>
<dbReference type="WBParaSite" id="TCNE_0001526101-mRNA-1">
    <property type="protein sequence ID" value="TCNE_0001526101-mRNA-1"/>
    <property type="gene ID" value="TCNE_0001526101"/>
</dbReference>
<protein>
    <submittedName>
        <fullName evidence="4">Spermatogenesis associated 6</fullName>
    </submittedName>
</protein>
<name>A0A183V3E0_TOXCA</name>
<feature type="compositionally biased region" description="Polar residues" evidence="1">
    <location>
        <begin position="432"/>
        <end position="461"/>
    </location>
</feature>
<feature type="region of interest" description="Disordered" evidence="1">
    <location>
        <begin position="197"/>
        <end position="311"/>
    </location>
</feature>
<dbReference type="AlphaFoldDB" id="A0A183V3E0"/>
<keyword evidence="3" id="KW-1185">Reference proteome</keyword>
<feature type="compositionally biased region" description="Basic and acidic residues" evidence="1">
    <location>
        <begin position="290"/>
        <end position="306"/>
    </location>
</feature>
<sequence>MSSGKDPKEAITPVKSSPVRSVVGDIFTTSYYLIPKNLKVDLLLKPNKSMLAEPDPNTPVCRLIGTKEMCSMSLNKRRRPMLTSRSETALSDMPIFNLIGPLDVTAKQERLVPFVQNKQEMSTDPKEDLPCQRNEKIFVGDNVITIDRIIRLKSLESTKRFSVVEHRDYVSDKTLNTAREKASESIMTAKSYGHSPPYYSLSSLKKRGSRCGRDSAKSPKRRIAEPMDSINDRKASRSRPSVHEKNQRQQSRHLTKVDRNIIAGGNVAAKRSESKQIKQELVSPKSSGHVKPERPECSDSSDRSGSLDDLSTARQYSTTYLTSSDEKVFQNGCASSKHWLNEIQVKTSGKIIQELKAVICSLERSLQSTAHKANATERGRSSSMALPHRNDQTDCLNTVYNRFSSFQTDELLKCGNQISAFSRNSKERRTDTGISSSSVDPKFISQTTGTASNSNSKTKWLTNPAKGSYQKSKASRSQSRRTYREERRQARKFCSIRTDLLEHIPSMFDEQIKTSRSPGCSTERKLRNNSFEAVLSDSLRNYFGSNESEENPSMCFLDCSKKKLVRHYFYTKLSKIKILCCSTLLPSSDKFAFEGMRKYFTILETFRFLKFQTEFRRKNEKTISNGIKIIECQFE</sequence>
<feature type="region of interest" description="Disordered" evidence="1">
    <location>
        <begin position="369"/>
        <end position="390"/>
    </location>
</feature>
<evidence type="ECO:0000313" key="2">
    <source>
        <dbReference type="EMBL" id="VDM46581.1"/>
    </source>
</evidence>
<reference evidence="4" key="1">
    <citation type="submission" date="2016-06" db="UniProtKB">
        <authorList>
            <consortium name="WormBaseParasite"/>
        </authorList>
    </citation>
    <scope>IDENTIFICATION</scope>
</reference>
<reference evidence="2 3" key="2">
    <citation type="submission" date="2018-11" db="EMBL/GenBank/DDBJ databases">
        <authorList>
            <consortium name="Pathogen Informatics"/>
        </authorList>
    </citation>
    <scope>NUCLEOTIDE SEQUENCE [LARGE SCALE GENOMIC DNA]</scope>
</reference>
<dbReference type="Proteomes" id="UP000050794">
    <property type="component" value="Unassembled WGS sequence"/>
</dbReference>
<proteinExistence type="predicted"/>
<accession>A0A183V3E0</accession>
<feature type="region of interest" description="Disordered" evidence="1">
    <location>
        <begin position="424"/>
        <end position="488"/>
    </location>
</feature>
<gene>
    <name evidence="2" type="ORF">TCNE_LOCUS15260</name>
</gene>
<evidence type="ECO:0000313" key="4">
    <source>
        <dbReference type="WBParaSite" id="TCNE_0001526101-mRNA-1"/>
    </source>
</evidence>
<feature type="compositionally biased region" description="Low complexity" evidence="1">
    <location>
        <begin position="468"/>
        <end position="477"/>
    </location>
</feature>
<dbReference type="EMBL" id="UYWY01022737">
    <property type="protein sequence ID" value="VDM46581.1"/>
    <property type="molecule type" value="Genomic_DNA"/>
</dbReference>
<evidence type="ECO:0000256" key="1">
    <source>
        <dbReference type="SAM" id="MobiDB-lite"/>
    </source>
</evidence>